<protein>
    <submittedName>
        <fullName evidence="2">Uncharacterized protein</fullName>
    </submittedName>
</protein>
<feature type="region of interest" description="Disordered" evidence="1">
    <location>
        <begin position="104"/>
        <end position="140"/>
    </location>
</feature>
<evidence type="ECO:0000256" key="1">
    <source>
        <dbReference type="SAM" id="MobiDB-lite"/>
    </source>
</evidence>
<dbReference type="AlphaFoldDB" id="A0A9Q0IE16"/>
<reference evidence="2" key="1">
    <citation type="submission" date="2022-07" db="EMBL/GenBank/DDBJ databases">
        <title>Chromosome-level genome of Muraenolepis orangiensis.</title>
        <authorList>
            <person name="Kim J."/>
        </authorList>
    </citation>
    <scope>NUCLEOTIDE SEQUENCE</scope>
    <source>
        <strain evidence="2">KU_S4_2022</strain>
        <tissue evidence="2">Muscle</tissue>
    </source>
</reference>
<organism evidence="2 3">
    <name type="scientific">Muraenolepis orangiensis</name>
    <name type="common">Patagonian moray cod</name>
    <dbReference type="NCBI Taxonomy" id="630683"/>
    <lineage>
        <taxon>Eukaryota</taxon>
        <taxon>Metazoa</taxon>
        <taxon>Chordata</taxon>
        <taxon>Craniata</taxon>
        <taxon>Vertebrata</taxon>
        <taxon>Euteleostomi</taxon>
        <taxon>Actinopterygii</taxon>
        <taxon>Neopterygii</taxon>
        <taxon>Teleostei</taxon>
        <taxon>Neoteleostei</taxon>
        <taxon>Acanthomorphata</taxon>
        <taxon>Zeiogadaria</taxon>
        <taxon>Gadariae</taxon>
        <taxon>Gadiformes</taxon>
        <taxon>Muraenolepidoidei</taxon>
        <taxon>Muraenolepididae</taxon>
        <taxon>Muraenolepis</taxon>
    </lineage>
</organism>
<sequence length="140" mass="15396">MRGAELHEGVGGRGGGAHSSPTVPEDASRRTSLKDTLILIGEESDWREPRGARVSNLGAEACLQPIGRGLGRGRESEERAGELGHRKIPGLLLIGWVFAVQQKRMAEEDDGKKRRRIPQGHKGNSDEEGGWKKHQHYKSM</sequence>
<proteinExistence type="predicted"/>
<feature type="region of interest" description="Disordered" evidence="1">
    <location>
        <begin position="1"/>
        <end position="34"/>
    </location>
</feature>
<keyword evidence="3" id="KW-1185">Reference proteome</keyword>
<dbReference type="Proteomes" id="UP001148018">
    <property type="component" value="Unassembled WGS sequence"/>
</dbReference>
<feature type="compositionally biased region" description="Basic and acidic residues" evidence="1">
    <location>
        <begin position="1"/>
        <end position="10"/>
    </location>
</feature>
<accession>A0A9Q0IE16</accession>
<dbReference type="EMBL" id="JANIIK010000110">
    <property type="protein sequence ID" value="KAJ3596937.1"/>
    <property type="molecule type" value="Genomic_DNA"/>
</dbReference>
<evidence type="ECO:0000313" key="3">
    <source>
        <dbReference type="Proteomes" id="UP001148018"/>
    </source>
</evidence>
<gene>
    <name evidence="2" type="ORF">NHX12_003337</name>
</gene>
<comment type="caution">
    <text evidence="2">The sequence shown here is derived from an EMBL/GenBank/DDBJ whole genome shotgun (WGS) entry which is preliminary data.</text>
</comment>
<name>A0A9Q0IE16_9TELE</name>
<evidence type="ECO:0000313" key="2">
    <source>
        <dbReference type="EMBL" id="KAJ3596937.1"/>
    </source>
</evidence>